<evidence type="ECO:0000313" key="3">
    <source>
        <dbReference type="Proteomes" id="UP000599437"/>
    </source>
</evidence>
<accession>A0ABQ3DJ39</accession>
<organism evidence="2 3">
    <name type="scientific">Streptomyces chryseus</name>
    <dbReference type="NCBI Taxonomy" id="68186"/>
    <lineage>
        <taxon>Bacteria</taxon>
        <taxon>Bacillati</taxon>
        <taxon>Actinomycetota</taxon>
        <taxon>Actinomycetes</taxon>
        <taxon>Kitasatosporales</taxon>
        <taxon>Streptomycetaceae</taxon>
        <taxon>Streptomyces</taxon>
    </lineage>
</organism>
<keyword evidence="3" id="KW-1185">Reference proteome</keyword>
<name>A0ABQ3DJ39_9ACTN</name>
<evidence type="ECO:0000313" key="2">
    <source>
        <dbReference type="EMBL" id="GHB00274.1"/>
    </source>
</evidence>
<protein>
    <submittedName>
        <fullName evidence="2">Uncharacterized protein</fullName>
    </submittedName>
</protein>
<feature type="region of interest" description="Disordered" evidence="1">
    <location>
        <begin position="1"/>
        <end position="22"/>
    </location>
</feature>
<comment type="caution">
    <text evidence="2">The sequence shown here is derived from an EMBL/GenBank/DDBJ whole genome shotgun (WGS) entry which is preliminary data.</text>
</comment>
<reference evidence="3" key="1">
    <citation type="journal article" date="2019" name="Int. J. Syst. Evol. Microbiol.">
        <title>The Global Catalogue of Microorganisms (GCM) 10K type strain sequencing project: providing services to taxonomists for standard genome sequencing and annotation.</title>
        <authorList>
            <consortium name="The Broad Institute Genomics Platform"/>
            <consortium name="The Broad Institute Genome Sequencing Center for Infectious Disease"/>
            <person name="Wu L."/>
            <person name="Ma J."/>
        </authorList>
    </citation>
    <scope>NUCLEOTIDE SEQUENCE [LARGE SCALE GENOMIC DNA]</scope>
    <source>
        <strain evidence="3">JCM 4737</strain>
    </source>
</reference>
<gene>
    <name evidence="2" type="ORF">GCM10010346_23910</name>
</gene>
<evidence type="ECO:0000256" key="1">
    <source>
        <dbReference type="SAM" id="MobiDB-lite"/>
    </source>
</evidence>
<dbReference type="Pfam" id="PF19380">
    <property type="entry name" value="DUF5955"/>
    <property type="match status" value="1"/>
</dbReference>
<dbReference type="Proteomes" id="UP000599437">
    <property type="component" value="Unassembled WGS sequence"/>
</dbReference>
<sequence>MLQQRLGPAAEPPSGARREQQTRDACGRVIRCPFHGLHVLCIPHPGRGAGEPSKWRTALRLALTDPRPLGTPSDQRRTGLNHWQDLHVAVRGGETLLKSVEQGCVTGDGEDPRVTELRAAVSHLRRELAGHPAELPDRGVAEDELASVHAMALSGAPEIMRLRRSLLLVAGSIGSVSALAGALRRVRDAIELFGRD</sequence>
<dbReference type="InterPro" id="IPR045999">
    <property type="entry name" value="DUF5955"/>
</dbReference>
<dbReference type="EMBL" id="BMVO01000005">
    <property type="protein sequence ID" value="GHB00274.1"/>
    <property type="molecule type" value="Genomic_DNA"/>
</dbReference>
<proteinExistence type="predicted"/>